<gene>
    <name evidence="1" type="ORF">HDA37_005275</name>
</gene>
<dbReference type="Proteomes" id="UP000549695">
    <property type="component" value="Unassembled WGS sequence"/>
</dbReference>
<sequence length="113" mass="11892">MSSEHDGTRPFTATVVVGGCPLTAEELRVLARTLPELSRVRTARHGGGLFLQARLDDVDGAAAVRRLRRAVPRLLTGFPGVVVAAGPGPAPRSRTPWWRPVVSPVPAPRAAGG</sequence>
<dbReference type="AlphaFoldDB" id="A0A852W8U5"/>
<dbReference type="GeneID" id="98054930"/>
<evidence type="ECO:0000313" key="2">
    <source>
        <dbReference type="Proteomes" id="UP000549695"/>
    </source>
</evidence>
<dbReference type="RefSeq" id="WP_179762558.1">
    <property type="nucleotide sequence ID" value="NZ_BAAAJZ010000011.1"/>
</dbReference>
<protein>
    <submittedName>
        <fullName evidence="1">Uncharacterized protein</fullName>
    </submittedName>
</protein>
<evidence type="ECO:0000313" key="1">
    <source>
        <dbReference type="EMBL" id="NYG04990.1"/>
    </source>
</evidence>
<organism evidence="1 2">
    <name type="scientific">Pseudonocardia alni</name>
    <name type="common">Amycolata alni</name>
    <dbReference type="NCBI Taxonomy" id="33907"/>
    <lineage>
        <taxon>Bacteria</taxon>
        <taxon>Bacillati</taxon>
        <taxon>Actinomycetota</taxon>
        <taxon>Actinomycetes</taxon>
        <taxon>Pseudonocardiales</taxon>
        <taxon>Pseudonocardiaceae</taxon>
        <taxon>Pseudonocardia</taxon>
    </lineage>
</organism>
<name>A0A852W8U5_PSEA5</name>
<reference evidence="1 2" key="1">
    <citation type="submission" date="2020-07" db="EMBL/GenBank/DDBJ databases">
        <title>Sequencing the genomes of 1000 actinobacteria strains.</title>
        <authorList>
            <person name="Klenk H.-P."/>
        </authorList>
    </citation>
    <scope>NUCLEOTIDE SEQUENCE [LARGE SCALE GENOMIC DNA]</scope>
    <source>
        <strain evidence="1 2">DSM 44749</strain>
    </source>
</reference>
<proteinExistence type="predicted"/>
<keyword evidence="2" id="KW-1185">Reference proteome</keyword>
<dbReference type="EMBL" id="JACCCZ010000001">
    <property type="protein sequence ID" value="NYG04990.1"/>
    <property type="molecule type" value="Genomic_DNA"/>
</dbReference>
<comment type="caution">
    <text evidence="1">The sequence shown here is derived from an EMBL/GenBank/DDBJ whole genome shotgun (WGS) entry which is preliminary data.</text>
</comment>
<accession>A0A852W8U5</accession>